<sequence length="170" mass="19893">MGEAVQSAYMYRTMFRFSRRFIRSMNGSLLLTVKIKEAWKPRYYFHEGDHLFCYGVLTVSKGMLLKKFDVYKGVHEHMATVMEKSSLQKRHVFKEYTILIGTKEYAAKYTIAGRKFIVEDKEGNICVEGETISSIWAAIIKYKKYKVDVYDKEHASCLWLGLIKGMQELE</sequence>
<keyword evidence="2" id="KW-1185">Reference proteome</keyword>
<gene>
    <name evidence="1" type="ORF">GCM10007140_07370</name>
</gene>
<name>A0A917ALB1_9BACI</name>
<accession>A0A917ALB1</accession>
<dbReference type="EMBL" id="BMFK01000001">
    <property type="protein sequence ID" value="GGE59580.1"/>
    <property type="molecule type" value="Genomic_DNA"/>
</dbReference>
<evidence type="ECO:0000313" key="2">
    <source>
        <dbReference type="Proteomes" id="UP000605259"/>
    </source>
</evidence>
<organism evidence="1 2">
    <name type="scientific">Priestia taiwanensis</name>
    <dbReference type="NCBI Taxonomy" id="1347902"/>
    <lineage>
        <taxon>Bacteria</taxon>
        <taxon>Bacillati</taxon>
        <taxon>Bacillota</taxon>
        <taxon>Bacilli</taxon>
        <taxon>Bacillales</taxon>
        <taxon>Bacillaceae</taxon>
        <taxon>Priestia</taxon>
    </lineage>
</organism>
<reference evidence="1" key="1">
    <citation type="journal article" date="2014" name="Int. J. Syst. Evol. Microbiol.">
        <title>Complete genome sequence of Corynebacterium casei LMG S-19264T (=DSM 44701T), isolated from a smear-ripened cheese.</title>
        <authorList>
            <consortium name="US DOE Joint Genome Institute (JGI-PGF)"/>
            <person name="Walter F."/>
            <person name="Albersmeier A."/>
            <person name="Kalinowski J."/>
            <person name="Ruckert C."/>
        </authorList>
    </citation>
    <scope>NUCLEOTIDE SEQUENCE</scope>
    <source>
        <strain evidence="1">CGMCC 1.12698</strain>
    </source>
</reference>
<comment type="caution">
    <text evidence="1">The sequence shown here is derived from an EMBL/GenBank/DDBJ whole genome shotgun (WGS) entry which is preliminary data.</text>
</comment>
<dbReference type="Proteomes" id="UP000605259">
    <property type="component" value="Unassembled WGS sequence"/>
</dbReference>
<dbReference type="RefSeq" id="WP_188387076.1">
    <property type="nucleotide sequence ID" value="NZ_BMFK01000001.1"/>
</dbReference>
<evidence type="ECO:0000313" key="1">
    <source>
        <dbReference type="EMBL" id="GGE59580.1"/>
    </source>
</evidence>
<reference evidence="1" key="2">
    <citation type="submission" date="2020-09" db="EMBL/GenBank/DDBJ databases">
        <authorList>
            <person name="Sun Q."/>
            <person name="Zhou Y."/>
        </authorList>
    </citation>
    <scope>NUCLEOTIDE SEQUENCE</scope>
    <source>
        <strain evidence="1">CGMCC 1.12698</strain>
    </source>
</reference>
<proteinExistence type="predicted"/>
<dbReference type="AlphaFoldDB" id="A0A917ALB1"/>
<protein>
    <submittedName>
        <fullName evidence="1">Uncharacterized protein</fullName>
    </submittedName>
</protein>